<dbReference type="GO" id="GO:0006364">
    <property type="term" value="P:rRNA processing"/>
    <property type="evidence" value="ECO:0007669"/>
    <property type="project" value="UniProtKB-ARBA"/>
</dbReference>
<evidence type="ECO:0000313" key="6">
    <source>
        <dbReference type="Proteomes" id="UP000566711"/>
    </source>
</evidence>
<dbReference type="InterPro" id="IPR020094">
    <property type="entry name" value="TruA/RsuA/RluB/E/F_N"/>
</dbReference>
<evidence type="ECO:0000256" key="2">
    <source>
        <dbReference type="ARBA" id="ARBA00023235"/>
    </source>
</evidence>
<feature type="domain" description="Pseudouridine synthase RsuA/RluA-like" evidence="4">
    <location>
        <begin position="3"/>
        <end position="148"/>
    </location>
</feature>
<proteinExistence type="inferred from homology"/>
<dbReference type="PANTHER" id="PTHR47683:SF2">
    <property type="entry name" value="RNA-BINDING S4 DOMAIN-CONTAINING PROTEIN"/>
    <property type="match status" value="1"/>
</dbReference>
<accession>A0A7W2I8Q5</accession>
<dbReference type="InterPro" id="IPR000748">
    <property type="entry name" value="PsdUridine_synth_RsuA/RluB/E/F"/>
</dbReference>
<dbReference type="SUPFAM" id="SSF55120">
    <property type="entry name" value="Pseudouridine synthase"/>
    <property type="match status" value="1"/>
</dbReference>
<dbReference type="EMBL" id="JACEZS010000019">
    <property type="protein sequence ID" value="MBA5607623.1"/>
    <property type="molecule type" value="Genomic_DNA"/>
</dbReference>
<dbReference type="InterPro" id="IPR020103">
    <property type="entry name" value="PsdUridine_synth_cat_dom_sf"/>
</dbReference>
<dbReference type="AlphaFoldDB" id="A0A7W2I8Q5"/>
<evidence type="ECO:0000256" key="3">
    <source>
        <dbReference type="RuleBase" id="RU003887"/>
    </source>
</evidence>
<comment type="similarity">
    <text evidence="1 3">Belongs to the pseudouridine synthase RsuA family.</text>
</comment>
<dbReference type="InterPro" id="IPR050343">
    <property type="entry name" value="RsuA_PseudoU_synthase"/>
</dbReference>
<protein>
    <recommendedName>
        <fullName evidence="3">Pseudouridine synthase</fullName>
        <ecNumber evidence="3">5.4.99.-</ecNumber>
    </recommendedName>
</protein>
<dbReference type="Pfam" id="PF00849">
    <property type="entry name" value="PseudoU_synth_2"/>
    <property type="match status" value="1"/>
</dbReference>
<evidence type="ECO:0000259" key="4">
    <source>
        <dbReference type="Pfam" id="PF00849"/>
    </source>
</evidence>
<dbReference type="GO" id="GO:0009982">
    <property type="term" value="F:pseudouridine synthase activity"/>
    <property type="evidence" value="ECO:0007669"/>
    <property type="project" value="InterPro"/>
</dbReference>
<keyword evidence="2 3" id="KW-0413">Isomerase</keyword>
<dbReference type="GO" id="GO:0140098">
    <property type="term" value="F:catalytic activity, acting on RNA"/>
    <property type="evidence" value="ECO:0007669"/>
    <property type="project" value="UniProtKB-ARBA"/>
</dbReference>
<dbReference type="InterPro" id="IPR018496">
    <property type="entry name" value="PsdUridine_synth_RsuA/RluB_CS"/>
</dbReference>
<organism evidence="5 6">
    <name type="scientific">Rugamonas fusca</name>
    <dbReference type="NCBI Taxonomy" id="2758568"/>
    <lineage>
        <taxon>Bacteria</taxon>
        <taxon>Pseudomonadati</taxon>
        <taxon>Pseudomonadota</taxon>
        <taxon>Betaproteobacteria</taxon>
        <taxon>Burkholderiales</taxon>
        <taxon>Oxalobacteraceae</taxon>
        <taxon>Telluria group</taxon>
        <taxon>Rugamonas</taxon>
    </lineage>
</organism>
<dbReference type="GO" id="GO:0003723">
    <property type="term" value="F:RNA binding"/>
    <property type="evidence" value="ECO:0007669"/>
    <property type="project" value="InterPro"/>
</dbReference>
<keyword evidence="6" id="KW-1185">Reference proteome</keyword>
<dbReference type="InterPro" id="IPR006145">
    <property type="entry name" value="PsdUridine_synth_RsuA/RluA"/>
</dbReference>
<dbReference type="RefSeq" id="WP_182219821.1">
    <property type="nucleotide sequence ID" value="NZ_JACEZS010000019.1"/>
</dbReference>
<dbReference type="Gene3D" id="3.30.70.580">
    <property type="entry name" value="Pseudouridine synthase I, catalytic domain, N-terminal subdomain"/>
    <property type="match status" value="1"/>
</dbReference>
<sequence length="190" mass="20937">MSLILFNKPFQVLCQFSAQDGRPTLADYLHIPNIYPAGRLDADSEGLLLLTDDGKLQHDIAHPDHKQAKTYLVQVEGVPDADSLARLQAPINLGDFTTLPCKAVRIAEPEWLWPRNPPIRQRADQPTSWLAITLQEGKNRQVRRMTAAVGLPTLRLVRSAIGAISLASHPLMPGEWRAVTPAELVNGSGQ</sequence>
<evidence type="ECO:0000256" key="1">
    <source>
        <dbReference type="ARBA" id="ARBA00008348"/>
    </source>
</evidence>
<gene>
    <name evidence="5" type="ORF">H3H36_19895</name>
</gene>
<dbReference type="Proteomes" id="UP000566711">
    <property type="component" value="Unassembled WGS sequence"/>
</dbReference>
<name>A0A7W2I8Q5_9BURK</name>
<dbReference type="PANTHER" id="PTHR47683">
    <property type="entry name" value="PSEUDOURIDINE SYNTHASE FAMILY PROTEIN-RELATED"/>
    <property type="match status" value="1"/>
</dbReference>
<dbReference type="PROSITE" id="PS01149">
    <property type="entry name" value="PSI_RSU"/>
    <property type="match status" value="1"/>
</dbReference>
<comment type="caution">
    <text evidence="5">The sequence shown here is derived from an EMBL/GenBank/DDBJ whole genome shotgun (WGS) entry which is preliminary data.</text>
</comment>
<dbReference type="Gene3D" id="3.30.70.1560">
    <property type="entry name" value="Alpha-L RNA-binding motif"/>
    <property type="match status" value="1"/>
</dbReference>
<dbReference type="InterPro" id="IPR042092">
    <property type="entry name" value="PsdUridine_s_RsuA/RluB/E/F_cat"/>
</dbReference>
<dbReference type="GO" id="GO:0001522">
    <property type="term" value="P:pseudouridine synthesis"/>
    <property type="evidence" value="ECO:0007669"/>
    <property type="project" value="InterPro"/>
</dbReference>
<dbReference type="EC" id="5.4.99.-" evidence="3"/>
<evidence type="ECO:0000313" key="5">
    <source>
        <dbReference type="EMBL" id="MBA5607623.1"/>
    </source>
</evidence>
<reference evidence="5 6" key="1">
    <citation type="submission" date="2020-07" db="EMBL/GenBank/DDBJ databases">
        <title>Novel species isolated from subtropical streams in China.</title>
        <authorList>
            <person name="Lu H."/>
        </authorList>
    </citation>
    <scope>NUCLEOTIDE SEQUENCE [LARGE SCALE GENOMIC DNA]</scope>
    <source>
        <strain evidence="5 6">FT3S</strain>
    </source>
</reference>
<dbReference type="NCBIfam" id="TIGR00093">
    <property type="entry name" value="pseudouridine synthase"/>
    <property type="match status" value="1"/>
</dbReference>